<dbReference type="OrthoDB" id="3731101at2"/>
<evidence type="ECO:0000256" key="3">
    <source>
        <dbReference type="ARBA" id="ARBA00023306"/>
    </source>
</evidence>
<comment type="subcellular location">
    <subcellularLocation>
        <location evidence="5">Cytoplasm</location>
    </subcellularLocation>
    <text evidence="5">Localizes to the division site, in a FtsZ-dependent manner.</text>
</comment>
<keyword evidence="2 5" id="KW-0717">Septation</keyword>
<dbReference type="AlphaFoldDB" id="A0A2I1I6M3"/>
<evidence type="ECO:0000256" key="4">
    <source>
        <dbReference type="ARBA" id="ARBA00044936"/>
    </source>
</evidence>
<dbReference type="RefSeq" id="WP_101627294.1">
    <property type="nucleotide sequence ID" value="NZ_JBCOMK010000003.1"/>
</dbReference>
<gene>
    <name evidence="5" type="primary">sepF</name>
    <name evidence="6" type="ORF">CYJ25_00595</name>
</gene>
<sequence length="156" mass="17443">MADGFGARARKFMGWYPADEVEDEAQDFDLYEDETTYETEIPQEEISSVVTPLHREDLEVKTTSDLSRIVTVHPTAYSDAKTIGEAFRNGTPVIMNVTDMREEEARRLIDFAAGLTFALRGGFERVTNRVFLLSPATVEVTGDVIGSRRGTLFNQG</sequence>
<comment type="caution">
    <text evidence="6">The sequence shown here is derived from an EMBL/GenBank/DDBJ whole genome shotgun (WGS) entry which is preliminary data.</text>
</comment>
<dbReference type="EMBL" id="PKKJ01000001">
    <property type="protein sequence ID" value="PKY66780.1"/>
    <property type="molecule type" value="Genomic_DNA"/>
</dbReference>
<organism evidence="6 7">
    <name type="scientific">Schaalia turicensis</name>
    <dbReference type="NCBI Taxonomy" id="131111"/>
    <lineage>
        <taxon>Bacteria</taxon>
        <taxon>Bacillati</taxon>
        <taxon>Actinomycetota</taxon>
        <taxon>Actinomycetes</taxon>
        <taxon>Actinomycetales</taxon>
        <taxon>Actinomycetaceae</taxon>
        <taxon>Schaalia</taxon>
    </lineage>
</organism>
<dbReference type="GO" id="GO:0000917">
    <property type="term" value="P:division septum assembly"/>
    <property type="evidence" value="ECO:0007669"/>
    <property type="project" value="UniProtKB-KW"/>
</dbReference>
<dbReference type="PANTHER" id="PTHR35798">
    <property type="entry name" value="CELL DIVISION PROTEIN SEPF"/>
    <property type="match status" value="1"/>
</dbReference>
<comment type="similarity">
    <text evidence="5">Belongs to the SepF family.</text>
</comment>
<comment type="subunit">
    <text evidence="5">Homodimer. Interacts with FtsZ.</text>
</comment>
<dbReference type="InterPro" id="IPR007561">
    <property type="entry name" value="Cell_div_SepF/SepF-rel"/>
</dbReference>
<dbReference type="Gene3D" id="3.30.110.150">
    <property type="entry name" value="SepF-like protein"/>
    <property type="match status" value="1"/>
</dbReference>
<dbReference type="GO" id="GO:0043093">
    <property type="term" value="P:FtsZ-dependent cytokinesis"/>
    <property type="evidence" value="ECO:0007669"/>
    <property type="project" value="UniProtKB-UniRule"/>
</dbReference>
<comment type="function">
    <text evidence="4 5">Cell division protein that is part of the divisome complex and is recruited early to the Z-ring. Probably stimulates Z-ring formation, perhaps through the cross-linking of FtsZ protofilaments. Its function overlaps with FtsA.</text>
</comment>
<keyword evidence="3 5" id="KW-0131">Cell cycle</keyword>
<proteinExistence type="inferred from homology"/>
<dbReference type="InterPro" id="IPR038594">
    <property type="entry name" value="SepF-like_sf"/>
</dbReference>
<reference evidence="6 7" key="1">
    <citation type="submission" date="2017-12" db="EMBL/GenBank/DDBJ databases">
        <title>Phylogenetic diversity of female urinary microbiome.</title>
        <authorList>
            <person name="Thomas-White K."/>
            <person name="Wolfe A.J."/>
        </authorList>
    </citation>
    <scope>NUCLEOTIDE SEQUENCE [LARGE SCALE GENOMIC DNA]</scope>
    <source>
        <strain evidence="6 7">UMB0250</strain>
    </source>
</reference>
<accession>A0A2I1I6M3</accession>
<dbReference type="InterPro" id="IPR023052">
    <property type="entry name" value="Cell_div_SepF"/>
</dbReference>
<keyword evidence="5" id="KW-0963">Cytoplasm</keyword>
<dbReference type="GO" id="GO:0005737">
    <property type="term" value="C:cytoplasm"/>
    <property type="evidence" value="ECO:0007669"/>
    <property type="project" value="UniProtKB-SubCell"/>
</dbReference>
<dbReference type="PANTHER" id="PTHR35798:SF1">
    <property type="entry name" value="CELL DIVISION PROTEIN SEPF"/>
    <property type="match status" value="1"/>
</dbReference>
<evidence type="ECO:0000313" key="6">
    <source>
        <dbReference type="EMBL" id="PKY66780.1"/>
    </source>
</evidence>
<evidence type="ECO:0000256" key="2">
    <source>
        <dbReference type="ARBA" id="ARBA00023210"/>
    </source>
</evidence>
<keyword evidence="1 5" id="KW-0132">Cell division</keyword>
<evidence type="ECO:0000256" key="1">
    <source>
        <dbReference type="ARBA" id="ARBA00022618"/>
    </source>
</evidence>
<evidence type="ECO:0000313" key="7">
    <source>
        <dbReference type="Proteomes" id="UP000234545"/>
    </source>
</evidence>
<dbReference type="HAMAP" id="MF_01197">
    <property type="entry name" value="SepF"/>
    <property type="match status" value="1"/>
</dbReference>
<protein>
    <recommendedName>
        <fullName evidence="5">Cell division protein SepF</fullName>
    </recommendedName>
</protein>
<dbReference type="Proteomes" id="UP000234545">
    <property type="component" value="Unassembled WGS sequence"/>
</dbReference>
<dbReference type="Pfam" id="PF04472">
    <property type="entry name" value="SepF"/>
    <property type="match status" value="1"/>
</dbReference>
<name>A0A2I1I6M3_9ACTO</name>
<evidence type="ECO:0000256" key="5">
    <source>
        <dbReference type="HAMAP-Rule" id="MF_01197"/>
    </source>
</evidence>